<proteinExistence type="inferred from homology"/>
<organism evidence="5 6">
    <name type="scientific">Prauserella flavalba</name>
    <dbReference type="NCBI Taxonomy" id="1477506"/>
    <lineage>
        <taxon>Bacteria</taxon>
        <taxon>Bacillati</taxon>
        <taxon>Actinomycetota</taxon>
        <taxon>Actinomycetes</taxon>
        <taxon>Pseudonocardiales</taxon>
        <taxon>Pseudonocardiaceae</taxon>
        <taxon>Prauserella</taxon>
    </lineage>
</organism>
<sequence>MGALTGRVALVTGAARGQGRSHAVRLAEAGADVIAIDVCAPVPELPYDMATPEDLAETTRLVEAHGGRIVAAEVDVRDRDGLTGVVAKGVAELGGLDVVVANAGVSTILPAEGVSPSAMWEATVGINLTGVWHTVEAALPPMRESGRGGSIVLISSTAGLKGLVGATGTPATLAYTASKHGVVGLMRAYAVGLAKESIRVNTVHPTGVKTPMVTNESLGAYFAEDPEDLEMMANALPVELLQPGDISDAVLWLASDAARYVTGVALPVDAGFHVR</sequence>
<dbReference type="PRINTS" id="PR00080">
    <property type="entry name" value="SDRFAMILY"/>
</dbReference>
<keyword evidence="3" id="KW-0520">NAD</keyword>
<dbReference type="PANTHER" id="PTHR24321">
    <property type="entry name" value="DEHYDROGENASES, SHORT CHAIN"/>
    <property type="match status" value="1"/>
</dbReference>
<dbReference type="Gene3D" id="3.40.50.720">
    <property type="entry name" value="NAD(P)-binding Rossmann-like Domain"/>
    <property type="match status" value="1"/>
</dbReference>
<dbReference type="OrthoDB" id="3206777at2"/>
<reference evidence="5 6" key="1">
    <citation type="submission" date="2016-07" db="EMBL/GenBank/DDBJ databases">
        <title>Draft genome sequence of Prauserella sp. YIM 121212, isolated from alkaline soil.</title>
        <authorList>
            <person name="Ruckert C."/>
            <person name="Albersmeier A."/>
            <person name="Jiang C.-L."/>
            <person name="Jiang Y."/>
            <person name="Kalinowski J."/>
            <person name="Schneider O."/>
            <person name="Winkler A."/>
            <person name="Zotchev S.B."/>
        </authorList>
    </citation>
    <scope>NUCLEOTIDE SEQUENCE [LARGE SCALE GENOMIC DNA]</scope>
    <source>
        <strain evidence="5 6">YIM 121212</strain>
    </source>
</reference>
<dbReference type="InterPro" id="IPR023985">
    <property type="entry name" value="SDR_subfam_1"/>
</dbReference>
<name>A0A318LYJ9_9PSEU</name>
<dbReference type="Proteomes" id="UP000247892">
    <property type="component" value="Unassembled WGS sequence"/>
</dbReference>
<dbReference type="Pfam" id="PF00106">
    <property type="entry name" value="adh_short"/>
    <property type="match status" value="1"/>
</dbReference>
<dbReference type="EMBL" id="MASU01000005">
    <property type="protein sequence ID" value="PXY35335.1"/>
    <property type="molecule type" value="Genomic_DNA"/>
</dbReference>
<dbReference type="NCBIfam" id="TIGR03971">
    <property type="entry name" value="SDR_subfam_1"/>
    <property type="match status" value="1"/>
</dbReference>
<evidence type="ECO:0000256" key="2">
    <source>
        <dbReference type="ARBA" id="ARBA00023002"/>
    </source>
</evidence>
<dbReference type="AlphaFoldDB" id="A0A318LYJ9"/>
<dbReference type="InterPro" id="IPR002347">
    <property type="entry name" value="SDR_fam"/>
</dbReference>
<dbReference type="PANTHER" id="PTHR24321:SF8">
    <property type="entry name" value="ESTRADIOL 17-BETA-DEHYDROGENASE 8-RELATED"/>
    <property type="match status" value="1"/>
</dbReference>
<comment type="similarity">
    <text evidence="1 4">Belongs to the short-chain dehydrogenases/reductases (SDR) family.</text>
</comment>
<dbReference type="CDD" id="cd05233">
    <property type="entry name" value="SDR_c"/>
    <property type="match status" value="1"/>
</dbReference>
<evidence type="ECO:0000256" key="1">
    <source>
        <dbReference type="ARBA" id="ARBA00006484"/>
    </source>
</evidence>
<evidence type="ECO:0000313" key="5">
    <source>
        <dbReference type="EMBL" id="PXY35335.1"/>
    </source>
</evidence>
<evidence type="ECO:0000313" key="6">
    <source>
        <dbReference type="Proteomes" id="UP000247892"/>
    </source>
</evidence>
<dbReference type="PRINTS" id="PR00081">
    <property type="entry name" value="GDHRDH"/>
</dbReference>
<evidence type="ECO:0000256" key="3">
    <source>
        <dbReference type="ARBA" id="ARBA00023027"/>
    </source>
</evidence>
<dbReference type="InterPro" id="IPR036291">
    <property type="entry name" value="NAD(P)-bd_dom_sf"/>
</dbReference>
<dbReference type="NCBIfam" id="NF009467">
    <property type="entry name" value="PRK12826.1-3"/>
    <property type="match status" value="1"/>
</dbReference>
<gene>
    <name evidence="5" type="ORF">BA062_07230</name>
</gene>
<dbReference type="SUPFAM" id="SSF51735">
    <property type="entry name" value="NAD(P)-binding Rossmann-fold domains"/>
    <property type="match status" value="1"/>
</dbReference>
<keyword evidence="2" id="KW-0560">Oxidoreductase</keyword>
<accession>A0A318LYJ9</accession>
<comment type="caution">
    <text evidence="5">The sequence shown here is derived from an EMBL/GenBank/DDBJ whole genome shotgun (WGS) entry which is preliminary data.</text>
</comment>
<dbReference type="GO" id="GO:0016491">
    <property type="term" value="F:oxidoreductase activity"/>
    <property type="evidence" value="ECO:0007669"/>
    <property type="project" value="UniProtKB-KW"/>
</dbReference>
<evidence type="ECO:0000256" key="4">
    <source>
        <dbReference type="RuleBase" id="RU000363"/>
    </source>
</evidence>
<dbReference type="RefSeq" id="WP_110335328.1">
    <property type="nucleotide sequence ID" value="NZ_MASU01000005.1"/>
</dbReference>
<protein>
    <submittedName>
        <fullName evidence="5">3-ketoacyl-ACP reductase</fullName>
    </submittedName>
</protein>
<keyword evidence="6" id="KW-1185">Reference proteome</keyword>
<dbReference type="FunFam" id="3.40.50.720:FF:000084">
    <property type="entry name" value="Short-chain dehydrogenase reductase"/>
    <property type="match status" value="1"/>
</dbReference>